<evidence type="ECO:0000256" key="2">
    <source>
        <dbReference type="ARBA" id="ARBA00022448"/>
    </source>
</evidence>
<dbReference type="AlphaFoldDB" id="A0A938YDT8"/>
<evidence type="ECO:0000256" key="3">
    <source>
        <dbReference type="ARBA" id="ARBA00022475"/>
    </source>
</evidence>
<evidence type="ECO:0000256" key="1">
    <source>
        <dbReference type="ARBA" id="ARBA00004370"/>
    </source>
</evidence>
<keyword evidence="3 9" id="KW-1003">Cell membrane</keyword>
<dbReference type="PANTHER" id="PTHR33910:SF1">
    <property type="entry name" value="PROTEIN TRANSLOCASE SUBUNIT SECE"/>
    <property type="match status" value="1"/>
</dbReference>
<dbReference type="PROSITE" id="PS01067">
    <property type="entry name" value="SECE_SEC61G"/>
    <property type="match status" value="1"/>
</dbReference>
<dbReference type="InterPro" id="IPR001901">
    <property type="entry name" value="Translocase_SecE/Sec61-g"/>
</dbReference>
<evidence type="ECO:0000256" key="9">
    <source>
        <dbReference type="HAMAP-Rule" id="MF_00422"/>
    </source>
</evidence>
<keyword evidence="8 9" id="KW-0472">Membrane</keyword>
<dbReference type="NCBIfam" id="TIGR00964">
    <property type="entry name" value="secE_bact"/>
    <property type="match status" value="1"/>
</dbReference>
<dbReference type="InterPro" id="IPR038379">
    <property type="entry name" value="SecE_sf"/>
</dbReference>
<dbReference type="EMBL" id="JAERWL010000005">
    <property type="protein sequence ID" value="MBM9475835.1"/>
    <property type="molecule type" value="Genomic_DNA"/>
</dbReference>
<comment type="subunit">
    <text evidence="9">Component of the Sec protein translocase complex. Heterotrimer consisting of SecY, SecE and SecG subunits. The heterotrimers can form oligomers, although 1 heterotrimer is thought to be able to translocate proteins. Interacts with the ribosome. Interacts with SecDF, and other proteins may be involved. Interacts with SecA.</text>
</comment>
<evidence type="ECO:0000256" key="8">
    <source>
        <dbReference type="ARBA" id="ARBA00023136"/>
    </source>
</evidence>
<feature type="region of interest" description="Disordered" evidence="10">
    <location>
        <begin position="1"/>
        <end position="81"/>
    </location>
</feature>
<comment type="subcellular location">
    <subcellularLocation>
        <location evidence="9">Cell membrane</location>
        <topology evidence="9">Single-pass membrane protein</topology>
    </subcellularLocation>
    <subcellularLocation>
        <location evidence="1">Membrane</location>
    </subcellularLocation>
</comment>
<dbReference type="GO" id="GO:0009306">
    <property type="term" value="P:protein secretion"/>
    <property type="evidence" value="ECO:0007669"/>
    <property type="project" value="UniProtKB-UniRule"/>
</dbReference>
<name>A0A938YDT8_9ACTN</name>
<keyword evidence="5 9" id="KW-0653">Protein transport</keyword>
<evidence type="ECO:0000256" key="7">
    <source>
        <dbReference type="ARBA" id="ARBA00023010"/>
    </source>
</evidence>
<dbReference type="GO" id="GO:0006605">
    <property type="term" value="P:protein targeting"/>
    <property type="evidence" value="ECO:0007669"/>
    <property type="project" value="UniProtKB-UniRule"/>
</dbReference>
<dbReference type="Gene3D" id="1.20.5.1030">
    <property type="entry name" value="Preprotein translocase secy subunit"/>
    <property type="match status" value="1"/>
</dbReference>
<comment type="similarity">
    <text evidence="9">Belongs to the SecE/SEC61-gamma family.</text>
</comment>
<comment type="caution">
    <text evidence="11">The sequence shown here is derived from an EMBL/GenBank/DDBJ whole genome shotgun (WGS) entry which is preliminary data.</text>
</comment>
<feature type="transmembrane region" description="Helical" evidence="9">
    <location>
        <begin position="111"/>
        <end position="136"/>
    </location>
</feature>
<sequence length="145" mass="15042">MDGTGSSPLTPSPEDAERTVEAAEPDGDTGTTGDRETAAVGAGVAAGSARAAARRSAGSAPAEADEGKGAPTQRRGSEAPARGNIFARLARFLREVVAELRKVIWPNRNQMVTYTIVVIVFVVFMVTLVALLDLLFAKGVLGVFG</sequence>
<dbReference type="PANTHER" id="PTHR33910">
    <property type="entry name" value="PROTEIN TRANSLOCASE SUBUNIT SECE"/>
    <property type="match status" value="1"/>
</dbReference>
<proteinExistence type="inferred from homology"/>
<keyword evidence="6 9" id="KW-1133">Transmembrane helix</keyword>
<organism evidence="11 12">
    <name type="scientific">Nakamurella flavida</name>
    <dbReference type="NCBI Taxonomy" id="363630"/>
    <lineage>
        <taxon>Bacteria</taxon>
        <taxon>Bacillati</taxon>
        <taxon>Actinomycetota</taxon>
        <taxon>Actinomycetes</taxon>
        <taxon>Nakamurellales</taxon>
        <taxon>Nakamurellaceae</taxon>
        <taxon>Nakamurella</taxon>
    </lineage>
</organism>
<evidence type="ECO:0000313" key="12">
    <source>
        <dbReference type="Proteomes" id="UP000663801"/>
    </source>
</evidence>
<evidence type="ECO:0000313" key="11">
    <source>
        <dbReference type="EMBL" id="MBM9475835.1"/>
    </source>
</evidence>
<gene>
    <name evidence="9 11" type="primary">secE</name>
    <name evidence="11" type="ORF">JL107_05215</name>
</gene>
<comment type="function">
    <text evidence="9">Essential subunit of the Sec protein translocation channel SecYEG. Clamps together the 2 halves of SecY. May contact the channel plug during translocation.</text>
</comment>
<keyword evidence="7 9" id="KW-0811">Translocation</keyword>
<protein>
    <recommendedName>
        <fullName evidence="9">Protein translocase subunit SecE</fullName>
    </recommendedName>
</protein>
<accession>A0A938YDT8</accession>
<reference evidence="11" key="1">
    <citation type="submission" date="2021-01" db="EMBL/GenBank/DDBJ databases">
        <title>KCTC 19127 draft genome.</title>
        <authorList>
            <person name="An D."/>
        </authorList>
    </citation>
    <scope>NUCLEOTIDE SEQUENCE</scope>
    <source>
        <strain evidence="11">KCTC 19127</strain>
    </source>
</reference>
<dbReference type="InterPro" id="IPR005807">
    <property type="entry name" value="SecE_bac"/>
</dbReference>
<evidence type="ECO:0000256" key="4">
    <source>
        <dbReference type="ARBA" id="ARBA00022692"/>
    </source>
</evidence>
<feature type="compositionally biased region" description="Low complexity" evidence="10">
    <location>
        <begin position="28"/>
        <end position="60"/>
    </location>
</feature>
<keyword evidence="2 9" id="KW-0813">Transport</keyword>
<evidence type="ECO:0000256" key="5">
    <source>
        <dbReference type="ARBA" id="ARBA00022927"/>
    </source>
</evidence>
<keyword evidence="12" id="KW-1185">Reference proteome</keyword>
<dbReference type="Pfam" id="PF00584">
    <property type="entry name" value="SecE"/>
    <property type="match status" value="1"/>
</dbReference>
<evidence type="ECO:0000256" key="6">
    <source>
        <dbReference type="ARBA" id="ARBA00022989"/>
    </source>
</evidence>
<dbReference type="HAMAP" id="MF_00422">
    <property type="entry name" value="SecE"/>
    <property type="match status" value="1"/>
</dbReference>
<dbReference type="GO" id="GO:0008320">
    <property type="term" value="F:protein transmembrane transporter activity"/>
    <property type="evidence" value="ECO:0007669"/>
    <property type="project" value="UniProtKB-UniRule"/>
</dbReference>
<dbReference type="Proteomes" id="UP000663801">
    <property type="component" value="Unassembled WGS sequence"/>
</dbReference>
<dbReference type="GO" id="GO:0005886">
    <property type="term" value="C:plasma membrane"/>
    <property type="evidence" value="ECO:0007669"/>
    <property type="project" value="UniProtKB-SubCell"/>
</dbReference>
<dbReference type="GO" id="GO:0065002">
    <property type="term" value="P:intracellular protein transmembrane transport"/>
    <property type="evidence" value="ECO:0007669"/>
    <property type="project" value="UniProtKB-UniRule"/>
</dbReference>
<keyword evidence="4 9" id="KW-0812">Transmembrane</keyword>
<dbReference type="GO" id="GO:0043952">
    <property type="term" value="P:protein transport by the Sec complex"/>
    <property type="evidence" value="ECO:0007669"/>
    <property type="project" value="UniProtKB-UniRule"/>
</dbReference>
<evidence type="ECO:0000256" key="10">
    <source>
        <dbReference type="SAM" id="MobiDB-lite"/>
    </source>
</evidence>